<keyword evidence="2" id="KW-0472">Membrane</keyword>
<dbReference type="EMBL" id="JABANN010000263">
    <property type="protein sequence ID" value="KAF4664317.1"/>
    <property type="molecule type" value="Genomic_DNA"/>
</dbReference>
<dbReference type="SUPFAM" id="SSF56801">
    <property type="entry name" value="Acetyl-CoA synthetase-like"/>
    <property type="match status" value="1"/>
</dbReference>
<dbReference type="InterPro" id="IPR036736">
    <property type="entry name" value="ACP-like_sf"/>
</dbReference>
<evidence type="ECO:0000259" key="4">
    <source>
        <dbReference type="Pfam" id="PF00550"/>
    </source>
</evidence>
<feature type="compositionally biased region" description="Polar residues" evidence="1">
    <location>
        <begin position="846"/>
        <end position="856"/>
    </location>
</feature>
<dbReference type="PANTHER" id="PTHR45527:SF1">
    <property type="entry name" value="FATTY ACID SYNTHASE"/>
    <property type="match status" value="1"/>
</dbReference>
<dbReference type="OrthoDB" id="419462at2759"/>
<feature type="transmembrane region" description="Helical" evidence="2">
    <location>
        <begin position="664"/>
        <end position="681"/>
    </location>
</feature>
<feature type="domain" description="Carrier" evidence="4">
    <location>
        <begin position="879"/>
        <end position="937"/>
    </location>
</feature>
<keyword evidence="2" id="KW-1133">Transmembrane helix</keyword>
<sequence>MDSSSPMNIAEVVRDMASDRLVGKRIAAFECNSRCEIDAVETITYEELWARAVDLAKGIRERLGSGHWSEKMYQNTIAACRLDRTIDWYVVYIACAALGLPLAAMGTDLPSKAQQDARNTYIMKELKPAVVIGDSGVDGSMTAEELIALGKGKEDILIPRGRDLKLGLHFTGGTTTMNYSKCVIVTHGMVLHEIVHYKKTVLNFIPPENSACVLHNGLVHWSSAAYGILSVGLSLGAMVALPGGDYSLQRDPALFIEIASSAHARLTKRRRTLICGFVPTVLSTLRRDCVIDRAQLGRENDMVLISWGEKLPQELADEWNDAKEITLLDLLIASEYWLSFYATRDRQSHHYPNARYKLTEGAIIDIDEVPNSSQEQTMVGELLLGGDMVTPYEYYVPKGGDPRAERNNEEKFTVRSGIRFYRTNDLVRIHPDKTVEFIGRLGNYVKLGGAFHDTNVIQEQLSEELERQCYLANYQGQLHFFVIHRDKYDRINASRLLAAVRSKIPMLDVENVHLLPANYQLPRSEGTGKLSSAMLVDAVTKVDVSSGIKRKARDTMEEMEAKRMRGTALMVVPGVWFSGAFSITVFALIVVCSNTMLDQFSIAIPLWSLLSPPLTILWAFLLRLLLLPWILRTVGHPVGEYVAYYTPFGRYGMCFALAQLPGVVGWYVYVLAAAIGAILAGKRKPIRALCWLPVSLIVQGPAQLGQDVDQWMGYFTKWGVMGVARWYIEQLQRLCRSKAYWKCLGLLDTMYGLLTVPSSAGGGGTRWTSEEYKQCSRCHRRYALNYGCSDTFYAEPWNWYCEDCWWTHIGRINESFGTDMVGPVGVTRLIGGHSSSSTCGSDTPSRGETSPSSGGSDNPVPYLLPQDSGYNSVERKAVGILAAILGEPPTSDTTLMGLSSLTTVLLTARINKEFDTNLSVAEVMNSGMTLQALCKRIEMAVSASQSEAVAAPLHLKPAGGKEYAVFTNETLWTGAVCDWLLAASAPLETTRVQSAVRAIVKKHPSLRSYPADEGMDATINALTKASGYFHLRGWGHGSLLGRLLSWCVCELWPKIAVRPDCGGGGPEVIGCTYDVSEATDVVRCTDRLWREYPFKPPFQVFLLRPAEGDGVNYLYIKTTHLLSDGYCVLPLVMDFERYINDPEANPVELNPYCILQKRLKDTIEMRSDVACGYNFEQQMERWQSWERGTIKRRTLWLEKETVEALTVAGQEMAVSVEVMVLAVVLLSLSRFQRWSWVSLNLMQTLRDEVEYHTQDMVAFFSDYRDMGLFPTHSSSSVNDFVYELSTRIRMRKWKAHDYTLYDHSDCLVKDLEGTDVFPVVVNLIPHNSPHYRNEGSTDDDGDDEEGRRCKITNVPTYSRMMFQGAGRPSSSPMHVYIEETIPGSEWGLRFQFNEAYFNCHDVVQFVRESVRGAIRDLTSGAGAVASSQAPHRRWEGLDAQ</sequence>
<evidence type="ECO:0000256" key="1">
    <source>
        <dbReference type="SAM" id="MobiDB-lite"/>
    </source>
</evidence>
<feature type="transmembrane region" description="Helical" evidence="2">
    <location>
        <begin position="568"/>
        <end position="590"/>
    </location>
</feature>
<evidence type="ECO:0000256" key="2">
    <source>
        <dbReference type="SAM" id="Phobius"/>
    </source>
</evidence>
<feature type="compositionally biased region" description="Low complexity" evidence="1">
    <location>
        <begin position="833"/>
        <end position="844"/>
    </location>
</feature>
<dbReference type="EMBL" id="JABAHT010000256">
    <property type="protein sequence ID" value="KAF4659780.1"/>
    <property type="molecule type" value="Genomic_DNA"/>
</dbReference>
<reference evidence="7 8" key="1">
    <citation type="submission" date="2020-04" db="EMBL/GenBank/DDBJ databases">
        <title>Perkinsus olseni comparative genomics.</title>
        <authorList>
            <person name="Bogema D.R."/>
        </authorList>
    </citation>
    <scope>NUCLEOTIDE SEQUENCE [LARGE SCALE GENOMIC DNA]</scope>
    <source>
        <strain evidence="5">ATCC PRA-179</strain>
        <strain evidence="6">ATCC PRA-31</strain>
    </source>
</reference>
<organism evidence="6 8">
    <name type="scientific">Perkinsus olseni</name>
    <name type="common">Perkinsus atlanticus</name>
    <dbReference type="NCBI Taxonomy" id="32597"/>
    <lineage>
        <taxon>Eukaryota</taxon>
        <taxon>Sar</taxon>
        <taxon>Alveolata</taxon>
        <taxon>Perkinsozoa</taxon>
        <taxon>Perkinsea</taxon>
        <taxon>Perkinsida</taxon>
        <taxon>Perkinsidae</taxon>
        <taxon>Perkinsus</taxon>
    </lineage>
</organism>
<dbReference type="Gene3D" id="3.40.50.12780">
    <property type="entry name" value="N-terminal domain of ligase-like"/>
    <property type="match status" value="1"/>
</dbReference>
<dbReference type="PANTHER" id="PTHR45527">
    <property type="entry name" value="NONRIBOSOMAL PEPTIDE SYNTHETASE"/>
    <property type="match status" value="1"/>
</dbReference>
<dbReference type="SUPFAM" id="SSF52777">
    <property type="entry name" value="CoA-dependent acyltransferases"/>
    <property type="match status" value="2"/>
</dbReference>
<feature type="region of interest" description="Disordered" evidence="1">
    <location>
        <begin position="1328"/>
        <end position="1348"/>
    </location>
</feature>
<dbReference type="InterPro" id="IPR042099">
    <property type="entry name" value="ANL_N_sf"/>
</dbReference>
<dbReference type="GO" id="GO:0044550">
    <property type="term" value="P:secondary metabolite biosynthetic process"/>
    <property type="evidence" value="ECO:0007669"/>
    <property type="project" value="TreeGrafter"/>
</dbReference>
<evidence type="ECO:0000313" key="7">
    <source>
        <dbReference type="Proteomes" id="UP000570595"/>
    </source>
</evidence>
<dbReference type="Proteomes" id="UP000570595">
    <property type="component" value="Unassembled WGS sequence"/>
</dbReference>
<dbReference type="SUPFAM" id="SSF47336">
    <property type="entry name" value="ACP-like"/>
    <property type="match status" value="1"/>
</dbReference>
<dbReference type="Pfam" id="PF00501">
    <property type="entry name" value="AMP-binding"/>
    <property type="match status" value="1"/>
</dbReference>
<feature type="domain" description="AMP-dependent synthetase/ligase" evidence="3">
    <location>
        <begin position="34"/>
        <end position="390"/>
    </location>
</feature>
<evidence type="ECO:0000313" key="6">
    <source>
        <dbReference type="EMBL" id="KAF4664317.1"/>
    </source>
</evidence>
<accession>A0A7J6LYF3</accession>
<dbReference type="Gene3D" id="3.30.559.10">
    <property type="entry name" value="Chloramphenicol acetyltransferase-like domain"/>
    <property type="match status" value="1"/>
</dbReference>
<protein>
    <submittedName>
        <fullName evidence="6">Uncharacterized protein</fullName>
    </submittedName>
</protein>
<name>A0A7J6LYF3_PEROL</name>
<dbReference type="Proteomes" id="UP000572268">
    <property type="component" value="Unassembled WGS sequence"/>
</dbReference>
<dbReference type="InterPro" id="IPR009081">
    <property type="entry name" value="PP-bd_ACP"/>
</dbReference>
<gene>
    <name evidence="6" type="ORF">FOL46_004310</name>
    <name evidence="5" type="ORF">FOZ61_004500</name>
</gene>
<dbReference type="InterPro" id="IPR023213">
    <property type="entry name" value="CAT-like_dom_sf"/>
</dbReference>
<keyword evidence="2" id="KW-0812">Transmembrane</keyword>
<dbReference type="GO" id="GO:0031177">
    <property type="term" value="F:phosphopantetheine binding"/>
    <property type="evidence" value="ECO:0007669"/>
    <property type="project" value="TreeGrafter"/>
</dbReference>
<comment type="caution">
    <text evidence="6">The sequence shown here is derived from an EMBL/GenBank/DDBJ whole genome shotgun (WGS) entry which is preliminary data.</text>
</comment>
<evidence type="ECO:0000259" key="3">
    <source>
        <dbReference type="Pfam" id="PF00501"/>
    </source>
</evidence>
<dbReference type="Pfam" id="PF00550">
    <property type="entry name" value="PP-binding"/>
    <property type="match status" value="1"/>
</dbReference>
<dbReference type="GO" id="GO:0043041">
    <property type="term" value="P:amino acid activation for nonribosomal peptide biosynthetic process"/>
    <property type="evidence" value="ECO:0007669"/>
    <property type="project" value="TreeGrafter"/>
</dbReference>
<proteinExistence type="predicted"/>
<evidence type="ECO:0000313" key="8">
    <source>
        <dbReference type="Proteomes" id="UP000572268"/>
    </source>
</evidence>
<feature type="region of interest" description="Disordered" evidence="1">
    <location>
        <begin position="833"/>
        <end position="861"/>
    </location>
</feature>
<dbReference type="InterPro" id="IPR000873">
    <property type="entry name" value="AMP-dep_synth/lig_dom"/>
</dbReference>
<feature type="transmembrane region" description="Helical" evidence="2">
    <location>
        <begin position="602"/>
        <end position="626"/>
    </location>
</feature>
<evidence type="ECO:0000313" key="5">
    <source>
        <dbReference type="EMBL" id="KAF4659780.1"/>
    </source>
</evidence>
<feature type="transmembrane region" description="Helical" evidence="2">
    <location>
        <begin position="218"/>
        <end position="241"/>
    </location>
</feature>
<dbReference type="GO" id="GO:0005737">
    <property type="term" value="C:cytoplasm"/>
    <property type="evidence" value="ECO:0007669"/>
    <property type="project" value="TreeGrafter"/>
</dbReference>